<dbReference type="Proteomes" id="UP001501710">
    <property type="component" value="Unassembled WGS sequence"/>
</dbReference>
<proteinExistence type="inferred from homology"/>
<keyword evidence="4" id="KW-1185">Reference proteome</keyword>
<feature type="domain" description="AAA+ ATPase" evidence="2">
    <location>
        <begin position="195"/>
        <end position="331"/>
    </location>
</feature>
<dbReference type="InterPro" id="IPR027417">
    <property type="entry name" value="P-loop_NTPase"/>
</dbReference>
<dbReference type="RefSeq" id="WP_344895931.1">
    <property type="nucleotide sequence ID" value="NZ_BAABAS010000006.1"/>
</dbReference>
<name>A0ABP8C0W4_9ACTN</name>
<sequence length="383" mass="41091">MTTSEEVLRLVESTKNATDPGPESTLPVLFNLSDRNSHADVMDVLSLRPFASGEQPWSRSTRLEHVKPDAPLRPGDARVVRVAAEKHRDSVLAEGDGWTLLANRWKTGIAHVAVSAVSEELAESVLEAAVLDATDPPQTDDTSVAMGFWHLATHGPSRNERAIAADTWEEIRGNYTAPVAEALDAVMGLTREEVSGRLLLLHGPPGTGKTTALRALARAWKGWCQSDCVLDPEALFGTPSYLMEVAVGDDDDETGRWRLLILEDCDELIRGEAKQSTGQGLSRLLNLTDGMLGQGRDVLVAITTNEDLAMLHPAVVRPGRCLAQIEVGRLTRAEAVSWLDDADTTPGEIGADGATLAELAALRRGETRPGGVDAPAAATGFYL</sequence>
<dbReference type="InterPro" id="IPR050747">
    <property type="entry name" value="Mitochondrial_chaperone_BCS1"/>
</dbReference>
<reference evidence="4" key="1">
    <citation type="journal article" date="2019" name="Int. J. Syst. Evol. Microbiol.">
        <title>The Global Catalogue of Microorganisms (GCM) 10K type strain sequencing project: providing services to taxonomists for standard genome sequencing and annotation.</title>
        <authorList>
            <consortium name="The Broad Institute Genomics Platform"/>
            <consortium name="The Broad Institute Genome Sequencing Center for Infectious Disease"/>
            <person name="Wu L."/>
            <person name="Ma J."/>
        </authorList>
    </citation>
    <scope>NUCLEOTIDE SEQUENCE [LARGE SCALE GENOMIC DNA]</scope>
    <source>
        <strain evidence="4">JCM 17440</strain>
    </source>
</reference>
<dbReference type="PANTHER" id="PTHR23070">
    <property type="entry name" value="BCS1 AAA-TYPE ATPASE"/>
    <property type="match status" value="1"/>
</dbReference>
<dbReference type="EMBL" id="BAABAS010000006">
    <property type="protein sequence ID" value="GAA4231537.1"/>
    <property type="molecule type" value="Genomic_DNA"/>
</dbReference>
<dbReference type="SUPFAM" id="SSF52540">
    <property type="entry name" value="P-loop containing nucleoside triphosphate hydrolases"/>
    <property type="match status" value="1"/>
</dbReference>
<protein>
    <recommendedName>
        <fullName evidence="2">AAA+ ATPase domain-containing protein</fullName>
    </recommendedName>
</protein>
<dbReference type="SMART" id="SM00382">
    <property type="entry name" value="AAA"/>
    <property type="match status" value="1"/>
</dbReference>
<dbReference type="InterPro" id="IPR003959">
    <property type="entry name" value="ATPase_AAA_core"/>
</dbReference>
<dbReference type="Pfam" id="PF19347">
    <property type="entry name" value="DUF5925"/>
    <property type="match status" value="1"/>
</dbReference>
<gene>
    <name evidence="3" type="ORF">GCM10022254_28980</name>
</gene>
<accession>A0ABP8C0W4</accession>
<dbReference type="Gene3D" id="3.40.50.300">
    <property type="entry name" value="P-loop containing nucleotide triphosphate hydrolases"/>
    <property type="match status" value="1"/>
</dbReference>
<organism evidence="3 4">
    <name type="scientific">Actinomadura meridiana</name>
    <dbReference type="NCBI Taxonomy" id="559626"/>
    <lineage>
        <taxon>Bacteria</taxon>
        <taxon>Bacillati</taxon>
        <taxon>Actinomycetota</taxon>
        <taxon>Actinomycetes</taxon>
        <taxon>Streptosporangiales</taxon>
        <taxon>Thermomonosporaceae</taxon>
        <taxon>Actinomadura</taxon>
    </lineage>
</organism>
<evidence type="ECO:0000259" key="2">
    <source>
        <dbReference type="SMART" id="SM00382"/>
    </source>
</evidence>
<dbReference type="Pfam" id="PF00004">
    <property type="entry name" value="AAA"/>
    <property type="match status" value="1"/>
</dbReference>
<evidence type="ECO:0000313" key="3">
    <source>
        <dbReference type="EMBL" id="GAA4231537.1"/>
    </source>
</evidence>
<evidence type="ECO:0000313" key="4">
    <source>
        <dbReference type="Proteomes" id="UP001501710"/>
    </source>
</evidence>
<dbReference type="InterPro" id="IPR045969">
    <property type="entry name" value="DUF5925"/>
</dbReference>
<comment type="caution">
    <text evidence="3">The sequence shown here is derived from an EMBL/GenBank/DDBJ whole genome shotgun (WGS) entry which is preliminary data.</text>
</comment>
<evidence type="ECO:0000256" key="1">
    <source>
        <dbReference type="ARBA" id="ARBA00007448"/>
    </source>
</evidence>
<dbReference type="InterPro" id="IPR003593">
    <property type="entry name" value="AAA+_ATPase"/>
</dbReference>
<comment type="similarity">
    <text evidence="1">Belongs to the AAA ATPase family. BCS1 subfamily.</text>
</comment>